<feature type="region of interest" description="Disordered" evidence="1">
    <location>
        <begin position="59"/>
        <end position="97"/>
    </location>
</feature>
<dbReference type="Pfam" id="PF00196">
    <property type="entry name" value="GerE"/>
    <property type="match status" value="1"/>
</dbReference>
<dbReference type="SUPFAM" id="SSF46894">
    <property type="entry name" value="C-terminal effector domain of the bipartite response regulators"/>
    <property type="match status" value="1"/>
</dbReference>
<protein>
    <submittedName>
        <fullName evidence="4">DNA-binding CsgD family transcriptional regulator</fullName>
    </submittedName>
</protein>
<feature type="domain" description="HTH luxR-type" evidence="3">
    <location>
        <begin position="1"/>
        <end position="56"/>
    </location>
</feature>
<dbReference type="EMBL" id="JACIEV010000003">
    <property type="protein sequence ID" value="MBB4153546.1"/>
    <property type="molecule type" value="Genomic_DNA"/>
</dbReference>
<feature type="transmembrane region" description="Helical" evidence="2">
    <location>
        <begin position="104"/>
        <end position="130"/>
    </location>
</feature>
<sequence length="149" mass="15604">MTPRARECLRLVWNKRATSKEIAAELGISKATVDGYIADAVVELGARDRRDAAAMLFGGTRAESGDDPARVVAPTPVEAPPASSTEQPPAARPWRSRGRPLNTLSLAQTIGWIAVIAIGSLAGLALAMAIGSGLPPVAMPVIEAIRRLT</sequence>
<dbReference type="InterPro" id="IPR000792">
    <property type="entry name" value="Tscrpt_reg_LuxR_C"/>
</dbReference>
<accession>A0A840FBC6</accession>
<evidence type="ECO:0000256" key="2">
    <source>
        <dbReference type="SAM" id="Phobius"/>
    </source>
</evidence>
<dbReference type="GO" id="GO:0003677">
    <property type="term" value="F:DNA binding"/>
    <property type="evidence" value="ECO:0007669"/>
    <property type="project" value="UniProtKB-KW"/>
</dbReference>
<proteinExistence type="predicted"/>
<organism evidence="4 5">
    <name type="scientific">Sphingomonas jinjuensis</name>
    <dbReference type="NCBI Taxonomy" id="535907"/>
    <lineage>
        <taxon>Bacteria</taxon>
        <taxon>Pseudomonadati</taxon>
        <taxon>Pseudomonadota</taxon>
        <taxon>Alphaproteobacteria</taxon>
        <taxon>Sphingomonadales</taxon>
        <taxon>Sphingomonadaceae</taxon>
        <taxon>Sphingomonas</taxon>
    </lineage>
</organism>
<dbReference type="AlphaFoldDB" id="A0A840FBC6"/>
<evidence type="ECO:0000256" key="1">
    <source>
        <dbReference type="SAM" id="MobiDB-lite"/>
    </source>
</evidence>
<dbReference type="SMART" id="SM00421">
    <property type="entry name" value="HTH_LUXR"/>
    <property type="match status" value="1"/>
</dbReference>
<dbReference type="InterPro" id="IPR016032">
    <property type="entry name" value="Sig_transdc_resp-reg_C-effctor"/>
</dbReference>
<keyword evidence="4" id="KW-0238">DNA-binding</keyword>
<keyword evidence="5" id="KW-1185">Reference proteome</keyword>
<feature type="compositionally biased region" description="Low complexity" evidence="1">
    <location>
        <begin position="70"/>
        <end position="82"/>
    </location>
</feature>
<evidence type="ECO:0000313" key="4">
    <source>
        <dbReference type="EMBL" id="MBB4153546.1"/>
    </source>
</evidence>
<reference evidence="4 5" key="1">
    <citation type="submission" date="2020-08" db="EMBL/GenBank/DDBJ databases">
        <title>Genomic Encyclopedia of Type Strains, Phase IV (KMG-IV): sequencing the most valuable type-strain genomes for metagenomic binning, comparative biology and taxonomic classification.</title>
        <authorList>
            <person name="Goeker M."/>
        </authorList>
    </citation>
    <scope>NUCLEOTIDE SEQUENCE [LARGE SCALE GENOMIC DNA]</scope>
    <source>
        <strain evidence="4 5">YC6723</strain>
    </source>
</reference>
<dbReference type="Proteomes" id="UP000529795">
    <property type="component" value="Unassembled WGS sequence"/>
</dbReference>
<evidence type="ECO:0000313" key="5">
    <source>
        <dbReference type="Proteomes" id="UP000529795"/>
    </source>
</evidence>
<dbReference type="Gene3D" id="1.10.10.10">
    <property type="entry name" value="Winged helix-like DNA-binding domain superfamily/Winged helix DNA-binding domain"/>
    <property type="match status" value="1"/>
</dbReference>
<comment type="caution">
    <text evidence="4">The sequence shown here is derived from an EMBL/GenBank/DDBJ whole genome shotgun (WGS) entry which is preliminary data.</text>
</comment>
<dbReference type="GO" id="GO:0006355">
    <property type="term" value="P:regulation of DNA-templated transcription"/>
    <property type="evidence" value="ECO:0007669"/>
    <property type="project" value="InterPro"/>
</dbReference>
<name>A0A840FBC6_9SPHN</name>
<evidence type="ECO:0000259" key="3">
    <source>
        <dbReference type="SMART" id="SM00421"/>
    </source>
</evidence>
<dbReference type="RefSeq" id="WP_343050923.1">
    <property type="nucleotide sequence ID" value="NZ_JACIEV010000003.1"/>
</dbReference>
<gene>
    <name evidence="4" type="ORF">GGQ80_001448</name>
</gene>
<keyword evidence="2" id="KW-0472">Membrane</keyword>
<dbReference type="InterPro" id="IPR036388">
    <property type="entry name" value="WH-like_DNA-bd_sf"/>
</dbReference>
<keyword evidence="2" id="KW-0812">Transmembrane</keyword>
<keyword evidence="2" id="KW-1133">Transmembrane helix</keyword>